<dbReference type="GO" id="GO:0006171">
    <property type="term" value="P:cAMP biosynthetic process"/>
    <property type="evidence" value="ECO:0007669"/>
    <property type="project" value="TreeGrafter"/>
</dbReference>
<keyword evidence="1" id="KW-0812">Transmembrane</keyword>
<dbReference type="EMBL" id="CP022163">
    <property type="protein sequence ID" value="ATB32754.1"/>
    <property type="molecule type" value="Genomic_DNA"/>
</dbReference>
<dbReference type="Proteomes" id="UP000217289">
    <property type="component" value="Chromosome"/>
</dbReference>
<proteinExistence type="predicted"/>
<keyword evidence="1" id="KW-1133">Transmembrane helix</keyword>
<dbReference type="InterPro" id="IPR029787">
    <property type="entry name" value="Nucleotide_cyclase"/>
</dbReference>
<feature type="domain" description="Guanylate cyclase" evidence="2">
    <location>
        <begin position="7"/>
        <end position="122"/>
    </location>
</feature>
<dbReference type="InterPro" id="IPR001054">
    <property type="entry name" value="A/G_cyclase"/>
</dbReference>
<keyword evidence="4" id="KW-1185">Reference proteome</keyword>
<dbReference type="PROSITE" id="PS50125">
    <property type="entry name" value="GUANYLATE_CYCLASE_2"/>
    <property type="match status" value="1"/>
</dbReference>
<keyword evidence="1" id="KW-0472">Membrane</keyword>
<dbReference type="OrthoDB" id="5494175at2"/>
<dbReference type="PANTHER" id="PTHR43081">
    <property type="entry name" value="ADENYLATE CYCLASE, TERMINAL-DIFFERENTIATION SPECIFIC-RELATED"/>
    <property type="match status" value="1"/>
</dbReference>
<dbReference type="InterPro" id="IPR011989">
    <property type="entry name" value="ARM-like"/>
</dbReference>
<dbReference type="InterPro" id="IPR050697">
    <property type="entry name" value="Adenylyl/Guanylyl_Cyclase_3/4"/>
</dbReference>
<evidence type="ECO:0000256" key="1">
    <source>
        <dbReference type="SAM" id="Phobius"/>
    </source>
</evidence>
<evidence type="ECO:0000259" key="2">
    <source>
        <dbReference type="PROSITE" id="PS50125"/>
    </source>
</evidence>
<reference evidence="3 4" key="1">
    <citation type="submission" date="2017-06" db="EMBL/GenBank/DDBJ databases">
        <authorList>
            <person name="Kim H.J."/>
            <person name="Triplett B.A."/>
        </authorList>
    </citation>
    <scope>NUCLEOTIDE SEQUENCE [LARGE SCALE GENOMIC DNA]</scope>
    <source>
        <strain evidence="3 4">DSM 14713</strain>
    </source>
</reference>
<dbReference type="Gene3D" id="3.30.70.1230">
    <property type="entry name" value="Nucleotide cyclase"/>
    <property type="match status" value="1"/>
</dbReference>
<dbReference type="Pfam" id="PF00211">
    <property type="entry name" value="Guanylate_cyc"/>
    <property type="match status" value="1"/>
</dbReference>
<dbReference type="GO" id="GO:0035556">
    <property type="term" value="P:intracellular signal transduction"/>
    <property type="evidence" value="ECO:0007669"/>
    <property type="project" value="InterPro"/>
</dbReference>
<organism evidence="3 4">
    <name type="scientific">Melittangium boletus DSM 14713</name>
    <dbReference type="NCBI Taxonomy" id="1294270"/>
    <lineage>
        <taxon>Bacteria</taxon>
        <taxon>Pseudomonadati</taxon>
        <taxon>Myxococcota</taxon>
        <taxon>Myxococcia</taxon>
        <taxon>Myxococcales</taxon>
        <taxon>Cystobacterineae</taxon>
        <taxon>Archangiaceae</taxon>
        <taxon>Melittangium</taxon>
    </lineage>
</organism>
<gene>
    <name evidence="3" type="ORF">MEBOL_006243</name>
</gene>
<dbReference type="GO" id="GO:0004016">
    <property type="term" value="F:adenylate cyclase activity"/>
    <property type="evidence" value="ECO:0007669"/>
    <property type="project" value="UniProtKB-ARBA"/>
</dbReference>
<dbReference type="Gene3D" id="1.25.10.10">
    <property type="entry name" value="Leucine-rich Repeat Variant"/>
    <property type="match status" value="1"/>
</dbReference>
<name>A0A250ILX3_9BACT</name>
<dbReference type="RefSeq" id="WP_095980898.1">
    <property type="nucleotide sequence ID" value="NZ_CP022163.1"/>
</dbReference>
<dbReference type="SUPFAM" id="SSF55073">
    <property type="entry name" value="Nucleotide cyclase"/>
    <property type="match status" value="1"/>
</dbReference>
<dbReference type="SUPFAM" id="SSF48371">
    <property type="entry name" value="ARM repeat"/>
    <property type="match status" value="1"/>
</dbReference>
<protein>
    <recommendedName>
        <fullName evidence="2">Guanylate cyclase domain-containing protein</fullName>
    </recommendedName>
</protein>
<dbReference type="PANTHER" id="PTHR43081:SF19">
    <property type="entry name" value="PH-SENSITIVE ADENYLATE CYCLASE RV1264"/>
    <property type="match status" value="1"/>
</dbReference>
<dbReference type="KEGG" id="mbd:MEBOL_006243"/>
<evidence type="ECO:0000313" key="3">
    <source>
        <dbReference type="EMBL" id="ATB32754.1"/>
    </source>
</evidence>
<evidence type="ECO:0000313" key="4">
    <source>
        <dbReference type="Proteomes" id="UP000217289"/>
    </source>
</evidence>
<feature type="transmembrane region" description="Helical" evidence="1">
    <location>
        <begin position="242"/>
        <end position="262"/>
    </location>
</feature>
<dbReference type="CDD" id="cd07302">
    <property type="entry name" value="CHD"/>
    <property type="match status" value="1"/>
</dbReference>
<dbReference type="InterPro" id="IPR016024">
    <property type="entry name" value="ARM-type_fold"/>
</dbReference>
<dbReference type="AlphaFoldDB" id="A0A250ILX3"/>
<dbReference type="SMART" id="SM00044">
    <property type="entry name" value="CYCc"/>
    <property type="match status" value="1"/>
</dbReference>
<accession>A0A250ILX3</accession>
<sequence>MKTANLAIVFTDIQGFSERTSRQTLEENQRLLRTHSDLLVPVFKAFGGRIVKSIGDAFLVTFESPTQAVLSGMAIQDRLWSYNRSAPEAERLDVRVAINVGEVRLEAQDVFGEPVNIAARVESITDAGEVFFTEAVYLAMNKAEVPSREVGAFELKGIPGKIRVFRVPRAPYRVGTPAPEEPPPEPALSLEQPPFGNLALSRVPESALAPVTPVGERLARGTRTAILAVKSRRRLDLSPRTLALVGGALALLLVGVGIVALGRSPAEAAISEVAEAPSPKEKAALAEKARKLIAEGEASPGEREGLLGRLDEALDKPRDAVRHYSAAVKAGQEDASERLTGLLAHKDCSVRVDAAEALGALKVSSARGALESLAKEGGPGERRGLFGCDSRDAADKALKRLGR</sequence>